<feature type="signal peptide" evidence="3">
    <location>
        <begin position="1"/>
        <end position="33"/>
    </location>
</feature>
<keyword evidence="5" id="KW-0378">Hydrolase</keyword>
<evidence type="ECO:0000259" key="4">
    <source>
        <dbReference type="Pfam" id="PF00144"/>
    </source>
</evidence>
<dbReference type="GO" id="GO:0016787">
    <property type="term" value="F:hydrolase activity"/>
    <property type="evidence" value="ECO:0007669"/>
    <property type="project" value="UniProtKB-KW"/>
</dbReference>
<dbReference type="Pfam" id="PF00144">
    <property type="entry name" value="Beta-lactamase"/>
    <property type="match status" value="1"/>
</dbReference>
<proteinExistence type="predicted"/>
<dbReference type="PANTHER" id="PTHR46825">
    <property type="entry name" value="D-ALANYL-D-ALANINE-CARBOXYPEPTIDASE/ENDOPEPTIDASE AMPH"/>
    <property type="match status" value="1"/>
</dbReference>
<dbReference type="InterPro" id="IPR050491">
    <property type="entry name" value="AmpC-like"/>
</dbReference>
<feature type="chain" id="PRO_5044187488" evidence="3">
    <location>
        <begin position="34"/>
        <end position="535"/>
    </location>
</feature>
<dbReference type="InterPro" id="IPR006311">
    <property type="entry name" value="TAT_signal"/>
</dbReference>
<gene>
    <name evidence="5" type="ORF">ABFY20_17715</name>
</gene>
<feature type="domain" description="Beta-lactamase-related" evidence="4">
    <location>
        <begin position="74"/>
        <end position="442"/>
    </location>
</feature>
<keyword evidence="2" id="KW-0472">Membrane</keyword>
<reference evidence="5" key="1">
    <citation type="submission" date="2024-05" db="EMBL/GenBank/DDBJ databases">
        <title>Herbiconiux sp. A18JL235.</title>
        <authorList>
            <person name="Zhang G."/>
        </authorList>
    </citation>
    <scope>NUCLEOTIDE SEQUENCE</scope>
    <source>
        <strain evidence="5">A18JL235</strain>
    </source>
</reference>
<evidence type="ECO:0000256" key="2">
    <source>
        <dbReference type="SAM" id="Phobius"/>
    </source>
</evidence>
<evidence type="ECO:0000313" key="5">
    <source>
        <dbReference type="EMBL" id="XDI05137.1"/>
    </source>
</evidence>
<feature type="compositionally biased region" description="Pro residues" evidence="1">
    <location>
        <begin position="458"/>
        <end position="480"/>
    </location>
</feature>
<feature type="transmembrane region" description="Helical" evidence="2">
    <location>
        <begin position="498"/>
        <end position="520"/>
    </location>
</feature>
<dbReference type="AlphaFoldDB" id="A0AB39BEY9"/>
<sequence>MSARRTLTARCTLTARRTLVAALLAAATITALSAGAPAAASGTHGAPATDAAGVTVAASTPAAVMTPGLHATLESMVHDYRKQHDIVGLAVSVTTPNASGSGRDVTTFTTGTLELHGSEHVDTTTEFELGSETKVFTADLLAYLVAEGRVSLNDEVQKYAPADIVVPIWGDERKPLTLRDLATHQAGLPDYPENFGLGCGADDPGCANPRPGYEQMMMWHALQNHKLLWEPGTKWLYSNFGFGLLGMILSDVVTPDVPKSQPPAYQPALEGAFLDALGMSSTMLETDSARLATPYSPENGYAFPWDNTNAFSGAGGLISDADDMGTFVAAHLGYLSTDAPLGVREMATTLQPQRDISESCSLKPSPPHHPPADPASYECKQVDFQMGLGWQLHADGRNVGVPWAFKDGGTEGSSTETSLAPGLGVGVTTLYNQARSSESQQLATSMLAAIVAEALKPTPTPTPTPTPDPAPAPGPAPAPSPSGGSATPASLADTGNDAAGAGAAGLVALLLAAGGGTLLVGRARRAPRTGGRLRR</sequence>
<dbReference type="InterPro" id="IPR012338">
    <property type="entry name" value="Beta-lactam/transpept-like"/>
</dbReference>
<evidence type="ECO:0000256" key="3">
    <source>
        <dbReference type="SAM" id="SignalP"/>
    </source>
</evidence>
<dbReference type="RefSeq" id="WP_368497520.1">
    <property type="nucleotide sequence ID" value="NZ_CP162511.1"/>
</dbReference>
<keyword evidence="3" id="KW-0732">Signal</keyword>
<protein>
    <submittedName>
        <fullName evidence="5">Serine hydrolase domain-containing protein</fullName>
        <ecNumber evidence="5">3.-.-.-</ecNumber>
    </submittedName>
</protein>
<dbReference type="EMBL" id="CP162511">
    <property type="protein sequence ID" value="XDI05137.1"/>
    <property type="molecule type" value="Genomic_DNA"/>
</dbReference>
<keyword evidence="2" id="KW-0812">Transmembrane</keyword>
<dbReference type="EC" id="3.-.-.-" evidence="5"/>
<dbReference type="SUPFAM" id="SSF56601">
    <property type="entry name" value="beta-lactamase/transpeptidase-like"/>
    <property type="match status" value="1"/>
</dbReference>
<evidence type="ECO:0000256" key="1">
    <source>
        <dbReference type="SAM" id="MobiDB-lite"/>
    </source>
</evidence>
<dbReference type="PANTHER" id="PTHR46825:SF8">
    <property type="entry name" value="BETA-LACTAMASE-RELATED"/>
    <property type="match status" value="1"/>
</dbReference>
<feature type="region of interest" description="Disordered" evidence="1">
    <location>
        <begin position="353"/>
        <end position="375"/>
    </location>
</feature>
<feature type="compositionally biased region" description="Low complexity" evidence="1">
    <location>
        <begin position="481"/>
        <end position="494"/>
    </location>
</feature>
<dbReference type="PROSITE" id="PS51318">
    <property type="entry name" value="TAT"/>
    <property type="match status" value="1"/>
</dbReference>
<dbReference type="InterPro" id="IPR001466">
    <property type="entry name" value="Beta-lactam-related"/>
</dbReference>
<feature type="compositionally biased region" description="Polar residues" evidence="1">
    <location>
        <begin position="353"/>
        <end position="362"/>
    </location>
</feature>
<keyword evidence="2" id="KW-1133">Transmembrane helix</keyword>
<feature type="compositionally biased region" description="Pro residues" evidence="1">
    <location>
        <begin position="364"/>
        <end position="373"/>
    </location>
</feature>
<accession>A0AB39BEY9</accession>
<name>A0AB39BEY9_9MICO</name>
<organism evidence="5">
    <name type="scientific">Herbiconiux sp. A18JL235</name>
    <dbReference type="NCBI Taxonomy" id="3152363"/>
    <lineage>
        <taxon>Bacteria</taxon>
        <taxon>Bacillati</taxon>
        <taxon>Actinomycetota</taxon>
        <taxon>Actinomycetes</taxon>
        <taxon>Micrococcales</taxon>
        <taxon>Microbacteriaceae</taxon>
        <taxon>Herbiconiux</taxon>
    </lineage>
</organism>
<dbReference type="Gene3D" id="3.40.710.10">
    <property type="entry name" value="DD-peptidase/beta-lactamase superfamily"/>
    <property type="match status" value="1"/>
</dbReference>
<feature type="region of interest" description="Disordered" evidence="1">
    <location>
        <begin position="456"/>
        <end position="494"/>
    </location>
</feature>